<dbReference type="STRING" id="1869.MB27_31745"/>
<dbReference type="PANTHER" id="PTHR14239">
    <property type="entry name" value="DUDULIN-RELATED"/>
    <property type="match status" value="1"/>
</dbReference>
<keyword evidence="4" id="KW-1185">Reference proteome</keyword>
<dbReference type="InterPro" id="IPR036291">
    <property type="entry name" value="NAD(P)-bd_dom_sf"/>
</dbReference>
<comment type="caution">
    <text evidence="3">The sequence shown here is derived from an EMBL/GenBank/DDBJ whole genome shotgun (WGS) entry which is preliminary data.</text>
</comment>
<organism evidence="3 4">
    <name type="scientific">Actinoplanes utahensis</name>
    <dbReference type="NCBI Taxonomy" id="1869"/>
    <lineage>
        <taxon>Bacteria</taxon>
        <taxon>Bacillati</taxon>
        <taxon>Actinomycetota</taxon>
        <taxon>Actinomycetes</taxon>
        <taxon>Micromonosporales</taxon>
        <taxon>Micromonosporaceae</taxon>
        <taxon>Actinoplanes</taxon>
    </lineage>
</organism>
<dbReference type="AlphaFoldDB" id="A0A0A6UI01"/>
<accession>A0A0A6UI01</accession>
<reference evidence="3 4" key="1">
    <citation type="submission" date="2014-10" db="EMBL/GenBank/DDBJ databases">
        <title>Draft genome sequence of Actinoplanes utahensis NRRL 12052.</title>
        <authorList>
            <person name="Velasco-Bucheli B."/>
            <person name="del Cerro C."/>
            <person name="Hormigo D."/>
            <person name="Garcia J.L."/>
            <person name="Acebal C."/>
            <person name="Arroyo M."/>
            <person name="de la Mata I."/>
        </authorList>
    </citation>
    <scope>NUCLEOTIDE SEQUENCE [LARGE SCALE GENOMIC DNA]</scope>
    <source>
        <strain evidence="3 4">NRRL 12052</strain>
    </source>
</reference>
<sequence>MKIAILGAGNVGIPLAKAFAAHGHAVKLANSRGPETLRELAASLGVTAAWTADAVRDVDVIITTVNLNSYAAIRPLLDGVPDDVPVIDTGNYHPYRDGHITAIDDGQIEAHWISEQLGRPVTKAWNAVLAQTLAEKGAPAGTPARIALPVAGDDPDARRLAAELTDITGFDPVDIGGLDNTWRAHPGTAAYCTELPREALLQAVERADRRHAPLRRDLCMQAFVSFGDALDRESTVRLHRAITLTPDPA</sequence>
<dbReference type="SUPFAM" id="SSF51735">
    <property type="entry name" value="NAD(P)-binding Rossmann-fold domains"/>
    <property type="match status" value="1"/>
</dbReference>
<dbReference type="Proteomes" id="UP000054537">
    <property type="component" value="Unassembled WGS sequence"/>
</dbReference>
<dbReference type="OrthoDB" id="1523398at2"/>
<evidence type="ECO:0000313" key="4">
    <source>
        <dbReference type="Proteomes" id="UP000054537"/>
    </source>
</evidence>
<dbReference type="Gene3D" id="3.40.50.720">
    <property type="entry name" value="NAD(P)-binding Rossmann-like Domain"/>
    <property type="match status" value="1"/>
</dbReference>
<dbReference type="InterPro" id="IPR028939">
    <property type="entry name" value="P5C_Rdtase_cat_N"/>
</dbReference>
<dbReference type="PANTHER" id="PTHR14239:SF10">
    <property type="entry name" value="REDUCTASE"/>
    <property type="match status" value="1"/>
</dbReference>
<evidence type="ECO:0000259" key="2">
    <source>
        <dbReference type="Pfam" id="PF03807"/>
    </source>
</evidence>
<evidence type="ECO:0000313" key="3">
    <source>
        <dbReference type="EMBL" id="KHD73944.1"/>
    </source>
</evidence>
<keyword evidence="1" id="KW-0560">Oxidoreductase</keyword>
<feature type="domain" description="Pyrroline-5-carboxylate reductase catalytic N-terminal" evidence="2">
    <location>
        <begin position="2"/>
        <end position="92"/>
    </location>
</feature>
<gene>
    <name evidence="3" type="ORF">MB27_31745</name>
</gene>
<dbReference type="Pfam" id="PF03807">
    <property type="entry name" value="F420_oxidored"/>
    <property type="match status" value="1"/>
</dbReference>
<proteinExistence type="predicted"/>
<evidence type="ECO:0000256" key="1">
    <source>
        <dbReference type="ARBA" id="ARBA00023002"/>
    </source>
</evidence>
<dbReference type="GO" id="GO:0016491">
    <property type="term" value="F:oxidoreductase activity"/>
    <property type="evidence" value="ECO:0007669"/>
    <property type="project" value="UniProtKB-KW"/>
</dbReference>
<dbReference type="eggNOG" id="COG2085">
    <property type="taxonomic scope" value="Bacteria"/>
</dbReference>
<dbReference type="InterPro" id="IPR051267">
    <property type="entry name" value="STEAP_metalloreductase"/>
</dbReference>
<dbReference type="RefSeq" id="WP_043530802.1">
    <property type="nucleotide sequence ID" value="NZ_BAABKU010000068.1"/>
</dbReference>
<protein>
    <recommendedName>
        <fullName evidence="2">Pyrroline-5-carboxylate reductase catalytic N-terminal domain-containing protein</fullName>
    </recommendedName>
</protein>
<name>A0A0A6UI01_ACTUT</name>
<dbReference type="EMBL" id="JRTT01000073">
    <property type="protein sequence ID" value="KHD73944.1"/>
    <property type="molecule type" value="Genomic_DNA"/>
</dbReference>